<organism evidence="1 2">
    <name type="scientific">Xanthomonas arboricola pv. guizotiae</name>
    <dbReference type="NCBI Taxonomy" id="487867"/>
    <lineage>
        <taxon>Bacteria</taxon>
        <taxon>Pseudomonadati</taxon>
        <taxon>Pseudomonadota</taxon>
        <taxon>Gammaproteobacteria</taxon>
        <taxon>Lysobacterales</taxon>
        <taxon>Lysobacteraceae</taxon>
        <taxon>Xanthomonas</taxon>
    </lineage>
</organism>
<reference evidence="1 2" key="1">
    <citation type="submission" date="2016-08" db="EMBL/GenBank/DDBJ databases">
        <title>Evolution of the type three secretion system and type three effector repertoires in Xanthomonas.</title>
        <authorList>
            <person name="Merda D."/>
            <person name="Briand M."/>
            <person name="Bosis E."/>
            <person name="Rousseau C."/>
            <person name="Portier P."/>
            <person name="Jacques M.-A."/>
            <person name="Fischer-Le Saux M."/>
        </authorList>
    </citation>
    <scope>NUCLEOTIDE SEQUENCE [LARGE SCALE GENOMIC DNA]</scope>
    <source>
        <strain evidence="1 2">CFBP 7409</strain>
    </source>
</reference>
<accession>A0A2S6ZTM4</accession>
<dbReference type="EMBL" id="MDSL01000042">
    <property type="protein sequence ID" value="PPT95829.1"/>
    <property type="molecule type" value="Genomic_DNA"/>
</dbReference>
<dbReference type="Proteomes" id="UP000238049">
    <property type="component" value="Unassembled WGS sequence"/>
</dbReference>
<protein>
    <submittedName>
        <fullName evidence="1">Uncharacterized protein</fullName>
    </submittedName>
</protein>
<evidence type="ECO:0000313" key="2">
    <source>
        <dbReference type="Proteomes" id="UP000238049"/>
    </source>
</evidence>
<sequence length="129" mass="14658">MRQRPWGNDASAYRTPCSPCPVRHTQCDTRMTDYAALKLTEMFVGVERQSLRGAACALAISWSRWRSLVITVSAFRIWRASRRQAASQRRHIARSTLTAGRGGLRRRRRLSRVAPGCAPTRWGAVCGWR</sequence>
<evidence type="ECO:0000313" key="1">
    <source>
        <dbReference type="EMBL" id="PPT95829.1"/>
    </source>
</evidence>
<comment type="caution">
    <text evidence="1">The sequence shown here is derived from an EMBL/GenBank/DDBJ whole genome shotgun (WGS) entry which is preliminary data.</text>
</comment>
<proteinExistence type="predicted"/>
<dbReference type="AlphaFoldDB" id="A0A2S6ZTM4"/>
<name>A0A2S6ZTM4_9XANT</name>
<gene>
    <name evidence="1" type="ORF">XarbCFBP7409_16840</name>
</gene>